<dbReference type="EMBL" id="FN595504">
    <property type="protein sequence ID" value="CCB49125.1"/>
    <property type="molecule type" value="Genomic_DNA"/>
</dbReference>
<reference evidence="2" key="1">
    <citation type="journal article" date="2007" name="Nature">
        <title>The grapevine genome sequence suggests ancestral hexaploidization in major angiosperm phyla.</title>
        <authorList>
            <consortium name="The French-Italian Public Consortium for Grapevine Genome Characterization."/>
            <person name="Jaillon O."/>
            <person name="Aury J.-M."/>
            <person name="Noel B."/>
            <person name="Policriti A."/>
            <person name="Clepet C."/>
            <person name="Casagrande A."/>
            <person name="Choisne N."/>
            <person name="Aubourg S."/>
            <person name="Vitulo N."/>
            <person name="Jubin C."/>
            <person name="Vezzi A."/>
            <person name="Legeai F."/>
            <person name="Hugueney P."/>
            <person name="Dasilva C."/>
            <person name="Horner D."/>
            <person name="Mica E."/>
            <person name="Jublot D."/>
            <person name="Poulain J."/>
            <person name="Bruyere C."/>
            <person name="Billault A."/>
            <person name="Segurens B."/>
            <person name="Gouyvenoux M."/>
            <person name="Ugarte E."/>
            <person name="Cattonaro F."/>
            <person name="Anthouard V."/>
            <person name="Vico V."/>
            <person name="Del Fabbro C."/>
            <person name="Alaux M."/>
            <person name="Di Gaspero G."/>
            <person name="Dumas V."/>
            <person name="Felice N."/>
            <person name="Paillard S."/>
            <person name="Juman I."/>
            <person name="Moroldo M."/>
            <person name="Scalabrin S."/>
            <person name="Canaguier A."/>
            <person name="Le Clainche I."/>
            <person name="Malacrida G."/>
            <person name="Durand E."/>
            <person name="Pesole G."/>
            <person name="Laucou V."/>
            <person name="Chatelet P."/>
            <person name="Merdinoglu D."/>
            <person name="Delledonne M."/>
            <person name="Pezzotti M."/>
            <person name="Lecharny A."/>
            <person name="Scarpelli C."/>
            <person name="Artiguenave F."/>
            <person name="Pe M.E."/>
            <person name="Valle G."/>
            <person name="Morgante M."/>
            <person name="Caboche M."/>
            <person name="Adam-Blondon A.-F."/>
            <person name="Weissenbach J."/>
            <person name="Quetier F."/>
            <person name="Wincker P."/>
        </authorList>
    </citation>
    <scope>NUCLEOTIDE SEQUENCE [LARGE SCALE GENOMIC DNA]</scope>
    <source>
        <strain evidence="2">cv. Pinot noir / PN40024</strain>
    </source>
</reference>
<proteinExistence type="predicted"/>
<dbReference type="PaxDb" id="29760-VIT_06s0009g02030.t01"/>
<dbReference type="HOGENOM" id="CLU_3192423_0_0_1"/>
<evidence type="ECO:0000313" key="1">
    <source>
        <dbReference type="EMBL" id="CCB49125.1"/>
    </source>
</evidence>
<name>F6HAG5_VITVI</name>
<evidence type="ECO:0000313" key="2">
    <source>
        <dbReference type="Proteomes" id="UP000009183"/>
    </source>
</evidence>
<dbReference type="Proteomes" id="UP000009183">
    <property type="component" value="Chromosome 6"/>
</dbReference>
<gene>
    <name evidence="1" type="ordered locus">VIT_06s0009g02030</name>
</gene>
<sequence>MRGKQGRLGFSFKIRCPWEMKQIDIFCFGHTIIFEFIRSFIDLVTT</sequence>
<organism evidence="1 2">
    <name type="scientific">Vitis vinifera</name>
    <name type="common">Grape</name>
    <dbReference type="NCBI Taxonomy" id="29760"/>
    <lineage>
        <taxon>Eukaryota</taxon>
        <taxon>Viridiplantae</taxon>
        <taxon>Streptophyta</taxon>
        <taxon>Embryophyta</taxon>
        <taxon>Tracheophyta</taxon>
        <taxon>Spermatophyta</taxon>
        <taxon>Magnoliopsida</taxon>
        <taxon>eudicotyledons</taxon>
        <taxon>Gunneridae</taxon>
        <taxon>Pentapetalae</taxon>
        <taxon>rosids</taxon>
        <taxon>Vitales</taxon>
        <taxon>Vitaceae</taxon>
        <taxon>Viteae</taxon>
        <taxon>Vitis</taxon>
    </lineage>
</organism>
<dbReference type="AlphaFoldDB" id="F6HAG5"/>
<dbReference type="InParanoid" id="F6HAG5"/>
<accession>F6HAG5</accession>
<protein>
    <submittedName>
        <fullName evidence="1">Uncharacterized protein</fullName>
    </submittedName>
</protein>
<keyword evidence="2" id="KW-1185">Reference proteome</keyword>